<keyword evidence="8" id="KW-0276">Fatty acid metabolism</keyword>
<feature type="domain" description="Acyl-CoA oxidase C-terminal" evidence="15">
    <location>
        <begin position="592"/>
        <end position="667"/>
    </location>
</feature>
<dbReference type="Gene3D" id="2.40.110.10">
    <property type="entry name" value="Butyryl-CoA Dehydrogenase, subunit A, domain 2"/>
    <property type="match status" value="1"/>
</dbReference>
<keyword evidence="11" id="KW-0576">Peroxisome</keyword>
<dbReference type="PANTHER" id="PTHR10909:SF250">
    <property type="entry name" value="PEROXISOMAL ACYL-COENZYME A OXIDASE 1"/>
    <property type="match status" value="1"/>
</dbReference>
<keyword evidence="10" id="KW-0443">Lipid metabolism</keyword>
<gene>
    <name evidence="18" type="ORF">P171DRAFT_464331</name>
</gene>
<evidence type="ECO:0000256" key="5">
    <source>
        <dbReference type="ARBA" id="ARBA00006288"/>
    </source>
</evidence>
<evidence type="ECO:0000259" key="15">
    <source>
        <dbReference type="Pfam" id="PF01756"/>
    </source>
</evidence>
<feature type="binding site" evidence="14">
    <location>
        <position position="154"/>
    </location>
    <ligand>
        <name>FAD</name>
        <dbReference type="ChEBI" id="CHEBI:57692"/>
    </ligand>
</feature>
<comment type="caution">
    <text evidence="18">The sequence shown here is derived from an EMBL/GenBank/DDBJ whole genome shotgun (WGS) entry which is preliminary data.</text>
</comment>
<reference evidence="18" key="1">
    <citation type="journal article" date="2020" name="Stud. Mycol.">
        <title>101 Dothideomycetes genomes: a test case for predicting lifestyles and emergence of pathogens.</title>
        <authorList>
            <person name="Haridas S."/>
            <person name="Albert R."/>
            <person name="Binder M."/>
            <person name="Bloem J."/>
            <person name="Labutti K."/>
            <person name="Salamov A."/>
            <person name="Andreopoulos B."/>
            <person name="Baker S."/>
            <person name="Barry K."/>
            <person name="Bills G."/>
            <person name="Bluhm B."/>
            <person name="Cannon C."/>
            <person name="Castanera R."/>
            <person name="Culley D."/>
            <person name="Daum C."/>
            <person name="Ezra D."/>
            <person name="Gonzalez J."/>
            <person name="Henrissat B."/>
            <person name="Kuo A."/>
            <person name="Liang C."/>
            <person name="Lipzen A."/>
            <person name="Lutzoni F."/>
            <person name="Magnuson J."/>
            <person name="Mondo S."/>
            <person name="Nolan M."/>
            <person name="Ohm R."/>
            <person name="Pangilinan J."/>
            <person name="Park H.-J."/>
            <person name="Ramirez L."/>
            <person name="Alfaro M."/>
            <person name="Sun H."/>
            <person name="Tritt A."/>
            <person name="Yoshinaga Y."/>
            <person name="Zwiers L.-H."/>
            <person name="Turgeon B."/>
            <person name="Goodwin S."/>
            <person name="Spatafora J."/>
            <person name="Crous P."/>
            <person name="Grigoriev I."/>
        </authorList>
    </citation>
    <scope>NUCLEOTIDE SEQUENCE</scope>
    <source>
        <strain evidence="18">CBS 690.94</strain>
    </source>
</reference>
<dbReference type="InterPro" id="IPR036250">
    <property type="entry name" value="AcylCo_DH-like_C"/>
</dbReference>
<dbReference type="GO" id="GO:0071949">
    <property type="term" value="F:FAD binding"/>
    <property type="evidence" value="ECO:0007669"/>
    <property type="project" value="InterPro"/>
</dbReference>
<evidence type="ECO:0000256" key="8">
    <source>
        <dbReference type="ARBA" id="ARBA00022832"/>
    </source>
</evidence>
<evidence type="ECO:0000313" key="18">
    <source>
        <dbReference type="EMBL" id="KAF2443667.1"/>
    </source>
</evidence>
<evidence type="ECO:0000256" key="6">
    <source>
        <dbReference type="ARBA" id="ARBA00022630"/>
    </source>
</evidence>
<dbReference type="GO" id="GO:0005504">
    <property type="term" value="F:fatty acid binding"/>
    <property type="evidence" value="ECO:0007669"/>
    <property type="project" value="TreeGrafter"/>
</dbReference>
<comment type="cofactor">
    <cofactor evidence="2">
        <name>FAD</name>
        <dbReference type="ChEBI" id="CHEBI:57692"/>
    </cofactor>
</comment>
<dbReference type="Pfam" id="PF01756">
    <property type="entry name" value="ACOX"/>
    <property type="match status" value="2"/>
</dbReference>
<comment type="subcellular location">
    <subcellularLocation>
        <location evidence="3">Peroxisome</location>
    </subcellularLocation>
</comment>
<evidence type="ECO:0000256" key="1">
    <source>
        <dbReference type="ARBA" id="ARBA00001201"/>
    </source>
</evidence>
<dbReference type="GO" id="GO:0033540">
    <property type="term" value="P:fatty acid beta-oxidation using acyl-CoA oxidase"/>
    <property type="evidence" value="ECO:0007669"/>
    <property type="project" value="TreeGrafter"/>
</dbReference>
<keyword evidence="6 12" id="KW-0285">Flavoprotein</keyword>
<evidence type="ECO:0000256" key="7">
    <source>
        <dbReference type="ARBA" id="ARBA00022827"/>
    </source>
</evidence>
<dbReference type="GO" id="GO:0055088">
    <property type="term" value="P:lipid homeostasis"/>
    <property type="evidence" value="ECO:0007669"/>
    <property type="project" value="TreeGrafter"/>
</dbReference>
<dbReference type="InterPro" id="IPR029320">
    <property type="entry name" value="Acyl-CoA_ox_N"/>
</dbReference>
<keyword evidence="9" id="KW-0560">Oxidoreductase</keyword>
<dbReference type="PANTHER" id="PTHR10909">
    <property type="entry name" value="ELECTRON TRANSPORT OXIDOREDUCTASE"/>
    <property type="match status" value="1"/>
</dbReference>
<dbReference type="Proteomes" id="UP000799764">
    <property type="component" value="Unassembled WGS sequence"/>
</dbReference>
<evidence type="ECO:0000256" key="12">
    <source>
        <dbReference type="PIRNR" id="PIRNR000168"/>
    </source>
</evidence>
<name>A0A9P4PGU6_9PLEO</name>
<evidence type="ECO:0000256" key="9">
    <source>
        <dbReference type="ARBA" id="ARBA00023002"/>
    </source>
</evidence>
<dbReference type="EMBL" id="MU001502">
    <property type="protein sequence ID" value="KAF2443667.1"/>
    <property type="molecule type" value="Genomic_DNA"/>
</dbReference>
<dbReference type="OrthoDB" id="538336at2759"/>
<protein>
    <recommendedName>
        <fullName evidence="12">Acyl-coenzyme A oxidase</fullName>
    </recommendedName>
</protein>
<evidence type="ECO:0000256" key="13">
    <source>
        <dbReference type="PIRSR" id="PIRSR000168-1"/>
    </source>
</evidence>
<comment type="catalytic activity">
    <reaction evidence="1">
        <text>a 2,3-saturated acyl-CoA + O2 = a (2E)-enoyl-CoA + H2O2</text>
        <dbReference type="Rhea" id="RHEA:38959"/>
        <dbReference type="ChEBI" id="CHEBI:15379"/>
        <dbReference type="ChEBI" id="CHEBI:16240"/>
        <dbReference type="ChEBI" id="CHEBI:58856"/>
        <dbReference type="ChEBI" id="CHEBI:65111"/>
        <dbReference type="EC" id="1.3.3.6"/>
    </reaction>
</comment>
<dbReference type="InterPro" id="IPR046373">
    <property type="entry name" value="Acyl-CoA_Oxase/DH_mid-dom_sf"/>
</dbReference>
<evidence type="ECO:0000313" key="19">
    <source>
        <dbReference type="Proteomes" id="UP000799764"/>
    </source>
</evidence>
<dbReference type="Pfam" id="PF14749">
    <property type="entry name" value="Acyl-CoA_ox_N"/>
    <property type="match status" value="1"/>
</dbReference>
<sequence>MAPVIPPSAAKTHQVVLMEKARAAASFNTSELSCLIYGSAEAVKQRRGAYDRVETQLGTKDTSVLPRIYGNMDRERAYQESLEMGTIAFQDGIKHGHNFFSEVTPRGIFANASPIGLNILLFIPAIELCGSAEQRAQWLPLAKEGKIIGTYAQTELGHGTFVRGIETTAALDTTTDEFVIHSPTKSSTKFWPGGLGFSSTHAILMARLLVGADDHGPHLFMVQLRSLEDGKPLPGIKLGDIGPKLAYNGVDNSFAVFTNVRISRLNMLMKHTTIAADGTYTAVPNHAVLNYATMLRARAIMTRIAAFQLAQATTIATRYSTVREQGAGSNGTEKSVLQYKHQHFRILTLIAKSYGTFFASKYCTTEYEKVMHQQEQGSLSGLPYMHSLSAGLKAWATGEAADGAEDARKYCGGHGFLMISGLPDLVASSTGMVTFEGENYVLWLQVGRYLIKCVDTLVQGKKLHPEMAYLSDGSTYNAGPGAVNGVCEAQGSAFLDQHVQLDIYRHRATRLVHAIHKRFRGSSKTPEEAWNQHMLSIITAARAHIEYIVLRAFAAHIHHLEGTISVSLMNILATLCSLFALSHIINPRTVDALVNGLLEGLLPEAIALTDAWDFTDASLCSALGMKDGDVYGTMMRWVEQLPINQRAWEHNEGVYRPGWEKWIDPILKAKL</sequence>
<dbReference type="GO" id="GO:0005777">
    <property type="term" value="C:peroxisome"/>
    <property type="evidence" value="ECO:0007669"/>
    <property type="project" value="UniProtKB-SubCell"/>
</dbReference>
<accession>A0A9P4PGU6</accession>
<evidence type="ECO:0000259" key="16">
    <source>
        <dbReference type="Pfam" id="PF14749"/>
    </source>
</evidence>
<evidence type="ECO:0000256" key="10">
    <source>
        <dbReference type="ARBA" id="ARBA00023098"/>
    </source>
</evidence>
<comment type="pathway">
    <text evidence="4">Lipid metabolism; peroxisomal fatty acid beta-oxidation.</text>
</comment>
<feature type="domain" description="Acyl-coenzyme A oxidase N-terminal" evidence="16">
    <location>
        <begin position="28"/>
        <end position="148"/>
    </location>
</feature>
<dbReference type="Pfam" id="PF22924">
    <property type="entry name" value="ACOX_C_alpha1"/>
    <property type="match status" value="1"/>
</dbReference>
<evidence type="ECO:0000256" key="14">
    <source>
        <dbReference type="PIRSR" id="PIRSR000168-2"/>
    </source>
</evidence>
<keyword evidence="7 12" id="KW-0274">FAD</keyword>
<dbReference type="InterPro" id="IPR009100">
    <property type="entry name" value="AcylCoA_DH/oxidase_NM_dom_sf"/>
</dbReference>
<dbReference type="InterPro" id="IPR037069">
    <property type="entry name" value="AcylCoA_DH/ox_N_sf"/>
</dbReference>
<evidence type="ECO:0000256" key="11">
    <source>
        <dbReference type="ARBA" id="ARBA00023140"/>
    </source>
</evidence>
<dbReference type="FunFam" id="1.20.140.10:FF:000015">
    <property type="entry name" value="Acyl-coenzyme A oxidase"/>
    <property type="match status" value="1"/>
</dbReference>
<dbReference type="SUPFAM" id="SSF47203">
    <property type="entry name" value="Acyl-CoA dehydrogenase C-terminal domain-like"/>
    <property type="match status" value="2"/>
</dbReference>
<dbReference type="Gene3D" id="1.10.540.10">
    <property type="entry name" value="Acyl-CoA dehydrogenase/oxidase, N-terminal domain"/>
    <property type="match status" value="1"/>
</dbReference>
<feature type="binding site" evidence="14">
    <location>
        <position position="193"/>
    </location>
    <ligand>
        <name>FAD</name>
        <dbReference type="ChEBI" id="CHEBI:57692"/>
    </ligand>
</feature>
<dbReference type="InterPro" id="IPR002655">
    <property type="entry name" value="Acyl-CoA_oxidase_C"/>
</dbReference>
<dbReference type="FunFam" id="2.40.110.10:FF:000003">
    <property type="entry name" value="Acyl-coenzyme A oxidase"/>
    <property type="match status" value="1"/>
</dbReference>
<evidence type="ECO:0000256" key="4">
    <source>
        <dbReference type="ARBA" id="ARBA00004846"/>
    </source>
</evidence>
<proteinExistence type="inferred from homology"/>
<comment type="similarity">
    <text evidence="5 12">Belongs to the acyl-CoA oxidase family.</text>
</comment>
<keyword evidence="19" id="KW-1185">Reference proteome</keyword>
<feature type="domain" description="Acyl-CoA oxidase C-terminal" evidence="15">
    <location>
        <begin position="498"/>
        <end position="586"/>
    </location>
</feature>
<dbReference type="InterPro" id="IPR055060">
    <property type="entry name" value="ACOX_C_alpha1"/>
</dbReference>
<dbReference type="AlphaFoldDB" id="A0A9P4PGU6"/>
<dbReference type="Gene3D" id="1.20.140.10">
    <property type="entry name" value="Butyryl-CoA Dehydrogenase, subunit A, domain 3"/>
    <property type="match status" value="2"/>
</dbReference>
<feature type="domain" description="Acyl-CoA oxidase C-alpha1" evidence="17">
    <location>
        <begin position="291"/>
        <end position="451"/>
    </location>
</feature>
<evidence type="ECO:0000256" key="3">
    <source>
        <dbReference type="ARBA" id="ARBA00004275"/>
    </source>
</evidence>
<evidence type="ECO:0000259" key="17">
    <source>
        <dbReference type="Pfam" id="PF22924"/>
    </source>
</evidence>
<organism evidence="18 19">
    <name type="scientific">Karstenula rhodostoma CBS 690.94</name>
    <dbReference type="NCBI Taxonomy" id="1392251"/>
    <lineage>
        <taxon>Eukaryota</taxon>
        <taxon>Fungi</taxon>
        <taxon>Dikarya</taxon>
        <taxon>Ascomycota</taxon>
        <taxon>Pezizomycotina</taxon>
        <taxon>Dothideomycetes</taxon>
        <taxon>Pleosporomycetidae</taxon>
        <taxon>Pleosporales</taxon>
        <taxon>Massarineae</taxon>
        <taxon>Didymosphaeriaceae</taxon>
        <taxon>Karstenula</taxon>
    </lineage>
</organism>
<dbReference type="GO" id="GO:0003997">
    <property type="term" value="F:acyl-CoA oxidase activity"/>
    <property type="evidence" value="ECO:0007669"/>
    <property type="project" value="UniProtKB-EC"/>
</dbReference>
<evidence type="ECO:0000256" key="2">
    <source>
        <dbReference type="ARBA" id="ARBA00001974"/>
    </source>
</evidence>
<feature type="active site" description="Proton acceptor" evidence="13">
    <location>
        <position position="436"/>
    </location>
</feature>
<dbReference type="InterPro" id="IPR012258">
    <property type="entry name" value="Acyl-CoA_oxidase"/>
</dbReference>
<dbReference type="SUPFAM" id="SSF56645">
    <property type="entry name" value="Acyl-CoA dehydrogenase NM domain-like"/>
    <property type="match status" value="1"/>
</dbReference>
<dbReference type="PIRSF" id="PIRSF000168">
    <property type="entry name" value="Acyl-CoA_oxidase"/>
    <property type="match status" value="1"/>
</dbReference>